<reference evidence="4 5" key="1">
    <citation type="submission" date="2014-11" db="EMBL/GenBank/DDBJ databases">
        <authorList>
            <person name="Wibberg Daniel"/>
        </authorList>
    </citation>
    <scope>NUCLEOTIDE SEQUENCE [LARGE SCALE GENOMIC DNA]</scope>
    <source>
        <strain evidence="4">Rhizoctonia solani AG1-IB 7/3/14</strain>
    </source>
</reference>
<sequence>MGIIKHILSHQTGYWSTAHGKERNTMSALAWCPLGNLTESESVSASKGESIVANYKRDEHGLGGINTSFDWFTMFSQPHPLGYESNTAKLSSGHHLRYVDVHPPQGTAPIVTALLIHGFPDSAYGWRHQVKGWSQRGIRLIVPDTIGYTGSSQPTNPEEYSMKSQSDDLEELVRQAGVPENERIILIAHDWGAITASRMAQFKPNLVKGAVNLGIPFSAPSPQYVPLEVLVQIFPSFGYQLYFASLHSNDTMDANAEKFINALYSSPTKFASGEIPRFEKAGVLEGWLQDQSQATKSDILSKEELDTIMSEIKAGVGFSAMLNYYRTNQINYELEKDLPQDFRPDMPKLLVLPTADPALPTEILAQAGQGTKGVEIAWLEGAGHWVMLERPQEIESLVGGWVEKMVAQGWSV</sequence>
<dbReference type="InterPro" id="IPR000639">
    <property type="entry name" value="Epox_hydrolase-like"/>
</dbReference>
<dbReference type="STRING" id="1108050.A0A0B7FM23"/>
<evidence type="ECO:0000256" key="1">
    <source>
        <dbReference type="ARBA" id="ARBA00022801"/>
    </source>
</evidence>
<dbReference type="PRINTS" id="PR00412">
    <property type="entry name" value="EPOXHYDRLASE"/>
</dbReference>
<keyword evidence="1" id="KW-0378">Hydrolase</keyword>
<dbReference type="GO" id="GO:0016787">
    <property type="term" value="F:hydrolase activity"/>
    <property type="evidence" value="ECO:0007669"/>
    <property type="project" value="UniProtKB-KW"/>
</dbReference>
<dbReference type="AlphaFoldDB" id="A0A0B7FM23"/>
<dbReference type="Pfam" id="PF00561">
    <property type="entry name" value="Abhydrolase_1"/>
    <property type="match status" value="1"/>
</dbReference>
<protein>
    <recommendedName>
        <fullName evidence="3">AB hydrolase-1 domain-containing protein</fullName>
    </recommendedName>
</protein>
<feature type="domain" description="AB hydrolase-1" evidence="3">
    <location>
        <begin position="114"/>
        <end position="391"/>
    </location>
</feature>
<dbReference type="InterPro" id="IPR029058">
    <property type="entry name" value="AB_hydrolase_fold"/>
</dbReference>
<keyword evidence="5" id="KW-1185">Reference proteome</keyword>
<dbReference type="SUPFAM" id="SSF53474">
    <property type="entry name" value="alpha/beta-Hydrolases"/>
    <property type="match status" value="1"/>
</dbReference>
<dbReference type="OrthoDB" id="408373at2759"/>
<dbReference type="EMBL" id="LN679102">
    <property type="protein sequence ID" value="CEL57974.1"/>
    <property type="molecule type" value="Genomic_DNA"/>
</dbReference>
<dbReference type="Gene3D" id="3.40.50.1820">
    <property type="entry name" value="alpha/beta hydrolase"/>
    <property type="match status" value="1"/>
</dbReference>
<evidence type="ECO:0000259" key="3">
    <source>
        <dbReference type="Pfam" id="PF00561"/>
    </source>
</evidence>
<evidence type="ECO:0000313" key="4">
    <source>
        <dbReference type="EMBL" id="CEL57974.1"/>
    </source>
</evidence>
<proteinExistence type="inferred from homology"/>
<evidence type="ECO:0000313" key="5">
    <source>
        <dbReference type="Proteomes" id="UP000059188"/>
    </source>
</evidence>
<organism evidence="4 5">
    <name type="scientific">Thanatephorus cucumeris (strain AG1-IB / isolate 7/3/14)</name>
    <name type="common">Lettuce bottom rot fungus</name>
    <name type="synonym">Rhizoctonia solani</name>
    <dbReference type="NCBI Taxonomy" id="1108050"/>
    <lineage>
        <taxon>Eukaryota</taxon>
        <taxon>Fungi</taxon>
        <taxon>Dikarya</taxon>
        <taxon>Basidiomycota</taxon>
        <taxon>Agaricomycotina</taxon>
        <taxon>Agaricomycetes</taxon>
        <taxon>Cantharellales</taxon>
        <taxon>Ceratobasidiaceae</taxon>
        <taxon>Rhizoctonia</taxon>
        <taxon>Rhizoctonia solani AG-1</taxon>
    </lineage>
</organism>
<dbReference type="InterPro" id="IPR000073">
    <property type="entry name" value="AB_hydrolase_1"/>
</dbReference>
<accession>A0A0B7FM23</accession>
<dbReference type="PANTHER" id="PTHR43329">
    <property type="entry name" value="EPOXIDE HYDROLASE"/>
    <property type="match status" value="1"/>
</dbReference>
<comment type="similarity">
    <text evidence="2">Belongs to the AB hydrolase superfamily. Epoxide hydrolase family.</text>
</comment>
<evidence type="ECO:0000256" key="2">
    <source>
        <dbReference type="ARBA" id="ARBA00038334"/>
    </source>
</evidence>
<gene>
    <name evidence="4" type="primary">eph</name>
    <name evidence="4" type="ORF">RSOLAG1IB_02719</name>
</gene>
<name>A0A0B7FM23_THACB</name>
<dbReference type="Proteomes" id="UP000059188">
    <property type="component" value="Unassembled WGS sequence"/>
</dbReference>